<keyword evidence="5" id="KW-1133">Transmembrane helix</keyword>
<gene>
    <name evidence="9" type="primary">LOC113203135</name>
</gene>
<dbReference type="GeneID" id="113203135"/>
<dbReference type="PANTHER" id="PTHR24096">
    <property type="entry name" value="LONG-CHAIN-FATTY-ACID--COA LIGASE"/>
    <property type="match status" value="1"/>
</dbReference>
<dbReference type="InterPro" id="IPR045851">
    <property type="entry name" value="AMP-bd_C_sf"/>
</dbReference>
<dbReference type="Pfam" id="PF00501">
    <property type="entry name" value="AMP-binding"/>
    <property type="match status" value="1"/>
</dbReference>
<evidence type="ECO:0000256" key="5">
    <source>
        <dbReference type="SAM" id="Phobius"/>
    </source>
</evidence>
<dbReference type="AlphaFoldDB" id="A0A9C6XS15"/>
<dbReference type="KEGG" id="foc:113203135"/>
<dbReference type="Gene3D" id="3.30.300.30">
    <property type="match status" value="1"/>
</dbReference>
<dbReference type="Pfam" id="PF13193">
    <property type="entry name" value="AMP-binding_C"/>
    <property type="match status" value="1"/>
</dbReference>
<evidence type="ECO:0000259" key="7">
    <source>
        <dbReference type="Pfam" id="PF13193"/>
    </source>
</evidence>
<evidence type="ECO:0000259" key="6">
    <source>
        <dbReference type="Pfam" id="PF00501"/>
    </source>
</evidence>
<comment type="subcellular location">
    <subcellularLocation>
        <location evidence="1">Peroxisome</location>
    </subcellularLocation>
</comment>
<dbReference type="OrthoDB" id="10253869at2759"/>
<keyword evidence="4" id="KW-0576">Peroxisome</keyword>
<dbReference type="GO" id="GO:0005777">
    <property type="term" value="C:peroxisome"/>
    <property type="evidence" value="ECO:0007669"/>
    <property type="project" value="UniProtKB-SubCell"/>
</dbReference>
<evidence type="ECO:0000256" key="4">
    <source>
        <dbReference type="ARBA" id="ARBA00023140"/>
    </source>
</evidence>
<dbReference type="InterPro" id="IPR025110">
    <property type="entry name" value="AMP-bd_C"/>
</dbReference>
<dbReference type="Proteomes" id="UP000504606">
    <property type="component" value="Unplaced"/>
</dbReference>
<evidence type="ECO:0000256" key="3">
    <source>
        <dbReference type="ARBA" id="ARBA00022598"/>
    </source>
</evidence>
<dbReference type="InterPro" id="IPR042099">
    <property type="entry name" value="ANL_N_sf"/>
</dbReference>
<protein>
    <submittedName>
        <fullName evidence="9">Uncharacterized protein LOC113203135</fullName>
    </submittedName>
</protein>
<proteinExistence type="inferred from homology"/>
<evidence type="ECO:0000313" key="8">
    <source>
        <dbReference type="Proteomes" id="UP000504606"/>
    </source>
</evidence>
<evidence type="ECO:0000313" key="9">
    <source>
        <dbReference type="RefSeq" id="XP_052128850.1"/>
    </source>
</evidence>
<feature type="transmembrane region" description="Helical" evidence="5">
    <location>
        <begin position="12"/>
        <end position="33"/>
    </location>
</feature>
<sequence>MGSDDVEAKNDYLLLISSPLCWISGVWQLLWGIRFGVTRVFTTVSDDITIMSTIDKYKINTWMGAPAVLFAFIAHYKNKYTGRYDLSSLERVLIGGSPTGAEVQASLEQDIKCSVIQVYGATEAGFVFGPLASVPSPPGAMGTLEPGVELRLVNVETGEDIPDDVKNTAGEVRVRSDYLMLGYFNNPEETEKAFDEYGFYKTGDLVYEDDDGYFFFVDRIKEMIKYKNNQIAPAEVEMVLLQHPGVSEACVLGRQSTADIGDIPTAFVSRVDNEAGEALTEGELQDLVADKLSDYKRLRGGVIFLDHLPRTVSGKVARRNLKEMLKGMDRPDD</sequence>
<dbReference type="FunFam" id="3.30.300.30:FF:000007">
    <property type="entry name" value="4-coumarate--CoA ligase 2"/>
    <property type="match status" value="1"/>
</dbReference>
<organism evidence="8 9">
    <name type="scientific">Frankliniella occidentalis</name>
    <name type="common">Western flower thrips</name>
    <name type="synonym">Euthrips occidentalis</name>
    <dbReference type="NCBI Taxonomy" id="133901"/>
    <lineage>
        <taxon>Eukaryota</taxon>
        <taxon>Metazoa</taxon>
        <taxon>Ecdysozoa</taxon>
        <taxon>Arthropoda</taxon>
        <taxon>Hexapoda</taxon>
        <taxon>Insecta</taxon>
        <taxon>Pterygota</taxon>
        <taxon>Neoptera</taxon>
        <taxon>Paraneoptera</taxon>
        <taxon>Thysanoptera</taxon>
        <taxon>Terebrantia</taxon>
        <taxon>Thripoidea</taxon>
        <taxon>Thripidae</taxon>
        <taxon>Frankliniella</taxon>
    </lineage>
</organism>
<dbReference type="SUPFAM" id="SSF56801">
    <property type="entry name" value="Acetyl-CoA synthetase-like"/>
    <property type="match status" value="1"/>
</dbReference>
<evidence type="ECO:0000256" key="1">
    <source>
        <dbReference type="ARBA" id="ARBA00004275"/>
    </source>
</evidence>
<name>A0A9C6XS15_FRAOC</name>
<dbReference type="InterPro" id="IPR000873">
    <property type="entry name" value="AMP-dep_synth/lig_dom"/>
</dbReference>
<dbReference type="GO" id="GO:0016405">
    <property type="term" value="F:CoA-ligase activity"/>
    <property type="evidence" value="ECO:0007669"/>
    <property type="project" value="TreeGrafter"/>
</dbReference>
<accession>A0A9C6XS15</accession>
<keyword evidence="8" id="KW-1185">Reference proteome</keyword>
<keyword evidence="5" id="KW-0472">Membrane</keyword>
<dbReference type="Gene3D" id="3.40.50.12780">
    <property type="entry name" value="N-terminal domain of ligase-like"/>
    <property type="match status" value="1"/>
</dbReference>
<reference evidence="9" key="1">
    <citation type="submission" date="2025-08" db="UniProtKB">
        <authorList>
            <consortium name="RefSeq"/>
        </authorList>
    </citation>
    <scope>IDENTIFICATION</scope>
    <source>
        <tissue evidence="9">Whole organism</tissue>
    </source>
</reference>
<keyword evidence="3" id="KW-0436">Ligase</keyword>
<keyword evidence="5" id="KW-0812">Transmembrane</keyword>
<feature type="domain" description="AMP-dependent synthetase/ligase" evidence="6">
    <location>
        <begin position="13"/>
        <end position="184"/>
    </location>
</feature>
<feature type="domain" description="AMP-binding enzyme C-terminal" evidence="7">
    <location>
        <begin position="235"/>
        <end position="315"/>
    </location>
</feature>
<dbReference type="RefSeq" id="XP_052128850.1">
    <property type="nucleotide sequence ID" value="XM_052272890.1"/>
</dbReference>
<evidence type="ECO:0000256" key="2">
    <source>
        <dbReference type="ARBA" id="ARBA00006432"/>
    </source>
</evidence>
<comment type="similarity">
    <text evidence="2">Belongs to the ATP-dependent AMP-binding enzyme family.</text>
</comment>
<dbReference type="PANTHER" id="PTHR24096:SF149">
    <property type="entry name" value="AMP-BINDING DOMAIN-CONTAINING PROTEIN-RELATED"/>
    <property type="match status" value="1"/>
</dbReference>